<dbReference type="SUPFAM" id="SSF46689">
    <property type="entry name" value="Homeodomain-like"/>
    <property type="match status" value="1"/>
</dbReference>
<feature type="transmembrane region" description="Helical" evidence="7">
    <location>
        <begin position="682"/>
        <end position="706"/>
    </location>
</feature>
<dbReference type="Pfam" id="PF15963">
    <property type="entry name" value="Myb_DNA-bind_7"/>
    <property type="match status" value="1"/>
</dbReference>
<accession>A0A7J6M1U9</accession>
<keyword evidence="5 7" id="KW-0472">Membrane</keyword>
<dbReference type="EMBL" id="JABAHT010000103">
    <property type="protein sequence ID" value="KAF4665051.1"/>
    <property type="molecule type" value="Genomic_DNA"/>
</dbReference>
<reference evidence="9 10" key="1">
    <citation type="submission" date="2020-04" db="EMBL/GenBank/DDBJ databases">
        <title>Perkinsus olseni comparative genomics.</title>
        <authorList>
            <person name="Bogema D.R."/>
        </authorList>
    </citation>
    <scope>NUCLEOTIDE SEQUENCE [LARGE SCALE GENOMIC DNA]</scope>
    <source>
        <strain evidence="9">ATCC PRA-179</strain>
    </source>
</reference>
<dbReference type="SMART" id="SM00717">
    <property type="entry name" value="SANT"/>
    <property type="match status" value="1"/>
</dbReference>
<proteinExistence type="inferred from homology"/>
<feature type="compositionally biased region" description="Polar residues" evidence="6">
    <location>
        <begin position="75"/>
        <end position="89"/>
    </location>
</feature>
<dbReference type="GO" id="GO:0030026">
    <property type="term" value="P:intracellular manganese ion homeostasis"/>
    <property type="evidence" value="ECO:0007669"/>
    <property type="project" value="InterPro"/>
</dbReference>
<dbReference type="InterPro" id="IPR008217">
    <property type="entry name" value="Ccc1_fam"/>
</dbReference>
<feature type="region of interest" description="Disordered" evidence="6">
    <location>
        <begin position="53"/>
        <end position="177"/>
    </location>
</feature>
<dbReference type="PANTHER" id="PTHR31851">
    <property type="entry name" value="FE(2+)/MN(2+) TRANSPORTER PCL1"/>
    <property type="match status" value="1"/>
</dbReference>
<dbReference type="OrthoDB" id="73465at2759"/>
<evidence type="ECO:0000259" key="8">
    <source>
        <dbReference type="SMART" id="SM00717"/>
    </source>
</evidence>
<gene>
    <name evidence="9" type="ORF">FOZ61_000275</name>
</gene>
<comment type="subcellular location">
    <subcellularLocation>
        <location evidence="1">Endomembrane system</location>
        <topology evidence="1">Multi-pass membrane protein</topology>
    </subcellularLocation>
</comment>
<dbReference type="GO" id="GO:0012505">
    <property type="term" value="C:endomembrane system"/>
    <property type="evidence" value="ECO:0007669"/>
    <property type="project" value="UniProtKB-SubCell"/>
</dbReference>
<dbReference type="InterPro" id="IPR009057">
    <property type="entry name" value="Homeodomain-like_sf"/>
</dbReference>
<comment type="similarity">
    <text evidence="2">Belongs to the CCC1 family.</text>
</comment>
<evidence type="ECO:0000256" key="7">
    <source>
        <dbReference type="SAM" id="Phobius"/>
    </source>
</evidence>
<dbReference type="GO" id="GO:0005384">
    <property type="term" value="F:manganese ion transmembrane transporter activity"/>
    <property type="evidence" value="ECO:0007669"/>
    <property type="project" value="InterPro"/>
</dbReference>
<sequence length="750" mass="79029">MMALDVGEELSGGSTHPTAGDAAVSVPDRGHGAAVDSSACVVIPSGSGGDGAIDPTMDVFSNAPVPSVGGDSEASPLSTSTDVVPSNGMTELVLPSPTQPPSSPGDSASGVGSKRRGRGRRKKSDKALTSTTQISRRIGKRLRTELGMEPCSTTKKGRAASGAAVPSSHAGQSSNNGMMVDLINKVVAQETAEEKNRKKSKSEGESPKTPATQAEDLTPLDGAFGDLFGLGIDKPTSASSPSSIGGAVGGPQPQLKFDESGNIVLQQASSGLTGDVFGDLSMMTTTVGGKMVFLFLCLELVFSQDESGRCEYKDAYKRSNRSVWSDKETDKFYEALSMYGPDLMMISTVFGSTRTSAQLNTKMKNESKRNPLRFAAACNSKKAITTDAFVKDHGPIEPPEDPTALISDSRPAAAAPYADLGIGTPAAPPSAGARQAFDARDPTASRNAHQLFTSDMSDELLAKMADHNEPEATGSRYVKPMVFGGLDGISTMFALIAGSVGAQLTLAHMVAVGVGNLVAGAFGMGFGEYVSAKAETDVAMKEQKREQWEVENYPEGEVSEMVQLYRSRGISKEDAITVATTLSKYKEFWIEHMMLTELGMFPVDTEDSAAASGFAMFCSFMVFGSVPLLSYLLLIMLVKDLPVAGAFAGMLGEVIVYCFAYIKTWFDGDMSLGRVERCSISQLTSVAVQFGTVCTSLLTLFILGVVKSKVVNQNPLKGGLYMLLQGALSAAASFWLGDLIQRALDAAGIH</sequence>
<dbReference type="InterPro" id="IPR039467">
    <property type="entry name" value="TFIIIB_B''_Myb"/>
</dbReference>
<evidence type="ECO:0000256" key="1">
    <source>
        <dbReference type="ARBA" id="ARBA00004127"/>
    </source>
</evidence>
<evidence type="ECO:0000256" key="6">
    <source>
        <dbReference type="SAM" id="MobiDB-lite"/>
    </source>
</evidence>
<feature type="transmembrane region" description="Helical" evidence="7">
    <location>
        <begin position="718"/>
        <end position="736"/>
    </location>
</feature>
<dbReference type="Pfam" id="PF01988">
    <property type="entry name" value="VIT1"/>
    <property type="match status" value="1"/>
</dbReference>
<feature type="transmembrane region" description="Helical" evidence="7">
    <location>
        <begin position="614"/>
        <end position="634"/>
    </location>
</feature>
<organism evidence="9 10">
    <name type="scientific">Perkinsus olseni</name>
    <name type="common">Perkinsus atlanticus</name>
    <dbReference type="NCBI Taxonomy" id="32597"/>
    <lineage>
        <taxon>Eukaryota</taxon>
        <taxon>Sar</taxon>
        <taxon>Alveolata</taxon>
        <taxon>Perkinsozoa</taxon>
        <taxon>Perkinsea</taxon>
        <taxon>Perkinsida</taxon>
        <taxon>Perkinsidae</taxon>
        <taxon>Perkinsus</taxon>
    </lineage>
</organism>
<evidence type="ECO:0000256" key="2">
    <source>
        <dbReference type="ARBA" id="ARBA00007049"/>
    </source>
</evidence>
<feature type="transmembrane region" description="Helical" evidence="7">
    <location>
        <begin position="641"/>
        <end position="662"/>
    </location>
</feature>
<name>A0A7J6M1U9_PEROL</name>
<protein>
    <recommendedName>
        <fullName evidence="8">Myb-like domain-containing protein</fullName>
    </recommendedName>
</protein>
<dbReference type="AlphaFoldDB" id="A0A7J6M1U9"/>
<keyword evidence="3 7" id="KW-0812">Transmembrane</keyword>
<evidence type="ECO:0000256" key="4">
    <source>
        <dbReference type="ARBA" id="ARBA00022989"/>
    </source>
</evidence>
<dbReference type="Proteomes" id="UP000570595">
    <property type="component" value="Unassembled WGS sequence"/>
</dbReference>
<comment type="caution">
    <text evidence="9">The sequence shown here is derived from an EMBL/GenBank/DDBJ whole genome shotgun (WGS) entry which is preliminary data.</text>
</comment>
<evidence type="ECO:0000256" key="5">
    <source>
        <dbReference type="ARBA" id="ARBA00023136"/>
    </source>
</evidence>
<evidence type="ECO:0000313" key="9">
    <source>
        <dbReference type="EMBL" id="KAF4665051.1"/>
    </source>
</evidence>
<feature type="region of interest" description="Disordered" evidence="6">
    <location>
        <begin position="1"/>
        <end position="32"/>
    </location>
</feature>
<evidence type="ECO:0000313" key="10">
    <source>
        <dbReference type="Proteomes" id="UP000570595"/>
    </source>
</evidence>
<dbReference type="InterPro" id="IPR001005">
    <property type="entry name" value="SANT/Myb"/>
</dbReference>
<feature type="compositionally biased region" description="Basic residues" evidence="6">
    <location>
        <begin position="113"/>
        <end position="124"/>
    </location>
</feature>
<feature type="domain" description="Myb-like" evidence="8">
    <location>
        <begin position="320"/>
        <end position="369"/>
    </location>
</feature>
<feature type="region of interest" description="Disordered" evidence="6">
    <location>
        <begin position="190"/>
        <end position="220"/>
    </location>
</feature>
<evidence type="ECO:0000256" key="3">
    <source>
        <dbReference type="ARBA" id="ARBA00022692"/>
    </source>
</evidence>
<keyword evidence="4 7" id="KW-1133">Transmembrane helix</keyword>
<feature type="compositionally biased region" description="Basic and acidic residues" evidence="6">
    <location>
        <begin position="192"/>
        <end position="206"/>
    </location>
</feature>
<feature type="region of interest" description="Disordered" evidence="6">
    <location>
        <begin position="418"/>
        <end position="444"/>
    </location>
</feature>